<feature type="domain" description="HTH arsR-type" evidence="5">
    <location>
        <begin position="46"/>
        <end position="140"/>
    </location>
</feature>
<dbReference type="PROSITE" id="PS00846">
    <property type="entry name" value="HTH_ARSR_1"/>
    <property type="match status" value="1"/>
</dbReference>
<evidence type="ECO:0000256" key="3">
    <source>
        <dbReference type="ARBA" id="ARBA00023163"/>
    </source>
</evidence>
<dbReference type="STRING" id="768706.Desor_1510"/>
<dbReference type="PRINTS" id="PR00778">
    <property type="entry name" value="HTHARSR"/>
</dbReference>
<dbReference type="PANTHER" id="PTHR43132:SF6">
    <property type="entry name" value="HTH-TYPE TRANSCRIPTIONAL REPRESSOR CZRA"/>
    <property type="match status" value="1"/>
</dbReference>
<dbReference type="AlphaFoldDB" id="G7WAV4"/>
<dbReference type="Pfam" id="PF01022">
    <property type="entry name" value="HTH_5"/>
    <property type="match status" value="1"/>
</dbReference>
<dbReference type="PATRIC" id="fig|768706.3.peg.1500"/>
<dbReference type="NCBIfam" id="NF033788">
    <property type="entry name" value="HTH_metalloreg"/>
    <property type="match status" value="1"/>
</dbReference>
<evidence type="ECO:0000256" key="4">
    <source>
        <dbReference type="ARBA" id="ARBA00043263"/>
    </source>
</evidence>
<dbReference type="InterPro" id="IPR036388">
    <property type="entry name" value="WH-like_DNA-bd_sf"/>
</dbReference>
<evidence type="ECO:0000313" key="6">
    <source>
        <dbReference type="EMBL" id="AET67165.1"/>
    </source>
</evidence>
<dbReference type="InterPro" id="IPR036390">
    <property type="entry name" value="WH_DNA-bd_sf"/>
</dbReference>
<dbReference type="SUPFAM" id="SSF46785">
    <property type="entry name" value="Winged helix' DNA-binding domain"/>
    <property type="match status" value="1"/>
</dbReference>
<accession>G7WAV4</accession>
<dbReference type="SMART" id="SM00418">
    <property type="entry name" value="HTH_ARSR"/>
    <property type="match status" value="1"/>
</dbReference>
<keyword evidence="4" id="KW-0105">Cadmium resistance</keyword>
<organism evidence="6 7">
    <name type="scientific">Desulfosporosinus orientis (strain ATCC 19365 / DSM 765 / NCIMB 8382 / VKM B-1628 / Singapore I)</name>
    <name type="common">Desulfotomaculum orientis</name>
    <dbReference type="NCBI Taxonomy" id="768706"/>
    <lineage>
        <taxon>Bacteria</taxon>
        <taxon>Bacillati</taxon>
        <taxon>Bacillota</taxon>
        <taxon>Clostridia</taxon>
        <taxon>Eubacteriales</taxon>
        <taxon>Desulfitobacteriaceae</taxon>
        <taxon>Desulfosporosinus</taxon>
    </lineage>
</organism>
<keyword evidence="2" id="KW-0238">DNA-binding</keyword>
<evidence type="ECO:0000256" key="1">
    <source>
        <dbReference type="ARBA" id="ARBA00023015"/>
    </source>
</evidence>
<dbReference type="EMBL" id="CP003108">
    <property type="protein sequence ID" value="AET67165.1"/>
    <property type="molecule type" value="Genomic_DNA"/>
</dbReference>
<gene>
    <name evidence="6" type="ordered locus">Desor_1510</name>
</gene>
<dbReference type="eggNOG" id="COG0640">
    <property type="taxonomic scope" value="Bacteria"/>
</dbReference>
<dbReference type="PANTHER" id="PTHR43132">
    <property type="entry name" value="ARSENICAL RESISTANCE OPERON REPRESSOR ARSR-RELATED"/>
    <property type="match status" value="1"/>
</dbReference>
<dbReference type="KEGG" id="dor:Desor_1510"/>
<protein>
    <submittedName>
        <fullName evidence="6">Putative transcriptional regulator</fullName>
    </submittedName>
</protein>
<dbReference type="PROSITE" id="PS50987">
    <property type="entry name" value="HTH_ARSR_2"/>
    <property type="match status" value="1"/>
</dbReference>
<keyword evidence="7" id="KW-1185">Reference proteome</keyword>
<dbReference type="InterPro" id="IPR051011">
    <property type="entry name" value="Metal_resp_trans_reg"/>
</dbReference>
<proteinExistence type="predicted"/>
<reference evidence="6 7" key="2">
    <citation type="journal article" date="2012" name="J. Bacteriol.">
        <title>Complete genome sequences of Desulfosporosinus orientis DSM765T, Desulfosporosinus youngiae DSM17734T, Desulfosporosinus meridiei DSM13257T, and Desulfosporosinus acidiphilus DSM22704T.</title>
        <authorList>
            <person name="Pester M."/>
            <person name="Brambilla E."/>
            <person name="Alazard D."/>
            <person name="Rattei T."/>
            <person name="Weinmaier T."/>
            <person name="Han J."/>
            <person name="Lucas S."/>
            <person name="Lapidus A."/>
            <person name="Cheng J.F."/>
            <person name="Goodwin L."/>
            <person name="Pitluck S."/>
            <person name="Peters L."/>
            <person name="Ovchinnikova G."/>
            <person name="Teshima H."/>
            <person name="Detter J.C."/>
            <person name="Han C.S."/>
            <person name="Tapia R."/>
            <person name="Land M.L."/>
            <person name="Hauser L."/>
            <person name="Kyrpides N.C."/>
            <person name="Ivanova N.N."/>
            <person name="Pagani I."/>
            <person name="Huntmann M."/>
            <person name="Wei C.L."/>
            <person name="Davenport K.W."/>
            <person name="Daligault H."/>
            <person name="Chain P.S."/>
            <person name="Chen A."/>
            <person name="Mavromatis K."/>
            <person name="Markowitz V."/>
            <person name="Szeto E."/>
            <person name="Mikhailova N."/>
            <person name="Pati A."/>
            <person name="Wagner M."/>
            <person name="Woyke T."/>
            <person name="Ollivier B."/>
            <person name="Klenk H.P."/>
            <person name="Spring S."/>
            <person name="Loy A."/>
        </authorList>
    </citation>
    <scope>NUCLEOTIDE SEQUENCE [LARGE SCALE GENOMIC DNA]</scope>
    <source>
        <strain evidence="7">ATCC 19365 / DSM 765 / NCIMB 8382 / VKM B-1628</strain>
    </source>
</reference>
<dbReference type="HOGENOM" id="CLU_097806_7_3_9"/>
<dbReference type="GO" id="GO:0003700">
    <property type="term" value="F:DNA-binding transcription factor activity"/>
    <property type="evidence" value="ECO:0007669"/>
    <property type="project" value="InterPro"/>
</dbReference>
<dbReference type="Proteomes" id="UP000006346">
    <property type="component" value="Chromosome"/>
</dbReference>
<dbReference type="GO" id="GO:0003677">
    <property type="term" value="F:DNA binding"/>
    <property type="evidence" value="ECO:0007669"/>
    <property type="project" value="UniProtKB-KW"/>
</dbReference>
<dbReference type="CDD" id="cd00090">
    <property type="entry name" value="HTH_ARSR"/>
    <property type="match status" value="1"/>
</dbReference>
<sequence>MFFIATEKVNQPNPEFLPIESSGDSPVCETICVHTDLIEPVRHTLIPGEQVIQLADLFKTLGDPTRVRIMDALAQKEFCVCDLAVLLDLSQSATSHQLRILRSNHLVKYRREGKMVYYSLDDDHVMALYKEGLEHISEGRA</sequence>
<reference evidence="7" key="1">
    <citation type="submission" date="2011-11" db="EMBL/GenBank/DDBJ databases">
        <title>Complete sequence of Desulfosporosinus orientis DSM 765.</title>
        <authorList>
            <person name="Lucas S."/>
            <person name="Han J."/>
            <person name="Lapidus A."/>
            <person name="Cheng J.-F."/>
            <person name="Goodwin L."/>
            <person name="Pitluck S."/>
            <person name="Peters L."/>
            <person name="Ovchinnikova G."/>
            <person name="Teshima H."/>
            <person name="Detter J.C."/>
            <person name="Han C."/>
            <person name="Tapia R."/>
            <person name="Land M."/>
            <person name="Hauser L."/>
            <person name="Kyrpides N."/>
            <person name="Ivanova N."/>
            <person name="Pagani I."/>
            <person name="Pester M."/>
            <person name="Spring S."/>
            <person name="Ollivier B."/>
            <person name="Rattei T."/>
            <person name="Klenk H.-P."/>
            <person name="Wagner M."/>
            <person name="Loy A."/>
            <person name="Woyke T."/>
        </authorList>
    </citation>
    <scope>NUCLEOTIDE SEQUENCE [LARGE SCALE GENOMIC DNA]</scope>
    <source>
        <strain evidence="7">ATCC 19365 / DSM 765 / NCIMB 8382 / VKM B-1628</strain>
    </source>
</reference>
<dbReference type="InterPro" id="IPR001845">
    <property type="entry name" value="HTH_ArsR_DNA-bd_dom"/>
</dbReference>
<dbReference type="Gene3D" id="1.10.10.10">
    <property type="entry name" value="Winged helix-like DNA-binding domain superfamily/Winged helix DNA-binding domain"/>
    <property type="match status" value="1"/>
</dbReference>
<evidence type="ECO:0000259" key="5">
    <source>
        <dbReference type="PROSITE" id="PS50987"/>
    </source>
</evidence>
<dbReference type="GO" id="GO:0046686">
    <property type="term" value="P:response to cadmium ion"/>
    <property type="evidence" value="ECO:0007669"/>
    <property type="project" value="UniProtKB-KW"/>
</dbReference>
<name>G7WAV4_DESOD</name>
<keyword evidence="3" id="KW-0804">Transcription</keyword>
<evidence type="ECO:0000256" key="2">
    <source>
        <dbReference type="ARBA" id="ARBA00023125"/>
    </source>
</evidence>
<dbReference type="InterPro" id="IPR018334">
    <property type="entry name" value="ArsR_HTH"/>
</dbReference>
<keyword evidence="1" id="KW-0805">Transcription regulation</keyword>
<evidence type="ECO:0000313" key="7">
    <source>
        <dbReference type="Proteomes" id="UP000006346"/>
    </source>
</evidence>
<dbReference type="InterPro" id="IPR011991">
    <property type="entry name" value="ArsR-like_HTH"/>
</dbReference>